<keyword evidence="4" id="KW-0574">Periplasm</keyword>
<accession>A0A5J6MFG6</accession>
<evidence type="ECO:0000256" key="2">
    <source>
        <dbReference type="ARBA" id="ARBA00022448"/>
    </source>
</evidence>
<keyword evidence="2" id="KW-0813">Transport</keyword>
<keyword evidence="3" id="KW-0732">Signal</keyword>
<dbReference type="PANTHER" id="PTHR30222">
    <property type="entry name" value="SPERMIDINE/PUTRESCINE-BINDING PERIPLASMIC PROTEIN"/>
    <property type="match status" value="1"/>
</dbReference>
<dbReference type="SUPFAM" id="SSF53850">
    <property type="entry name" value="Periplasmic binding protein-like II"/>
    <property type="match status" value="1"/>
</dbReference>
<gene>
    <name evidence="5" type="ORF">FRZ44_15360</name>
</gene>
<evidence type="ECO:0000313" key="6">
    <source>
        <dbReference type="Proteomes" id="UP000326202"/>
    </source>
</evidence>
<dbReference type="PANTHER" id="PTHR30222:SF17">
    <property type="entry name" value="SPERMIDINE_PUTRESCINE-BINDING PERIPLASMIC PROTEIN"/>
    <property type="match status" value="1"/>
</dbReference>
<name>A0A5J6MFG6_9PROT</name>
<dbReference type="KEGG" id="htq:FRZ44_15360"/>
<dbReference type="GO" id="GO:0015846">
    <property type="term" value="P:polyamine transport"/>
    <property type="evidence" value="ECO:0007669"/>
    <property type="project" value="InterPro"/>
</dbReference>
<sequence length="399" mass="43804">MAALGVGSALLPSLTRIALADDALVGPGGIPLARPDKPVTLPLWEDPIKSGLAPETDGTFTIYNYSDYIDKKLVDEFGKLHKVKTQITTFDSMDQCITRLATHAVRADVTNITPDRLAQAVAGKLIKPVNPDYVPNLKKNVWPTLHSPFYDQGSRYTVPYTVYTTGIGWRNDKVKEDIPNLSNPWSIFWNSQAYKGFVGVLDDSREALVLAMLYRGKYDINTEDPAEIDAALADLKALIPICNPKVNITEYQTLPEGTCYLHHCWSGDLLGGVFSYMPEGTDPAVLSYWSAPKGKGPIQNDCWAISASTKKPVLAHLWLDYIVDNTVATDNFLNFNGYQPPMNSITPEKLIAEGRIPANLKTAVMTAEDFGGDAIQEMTLTPKGQALWQSAYAKFVSGA</sequence>
<protein>
    <submittedName>
        <fullName evidence="5">ABC transporter substrate-binding protein</fullName>
    </submittedName>
</protein>
<dbReference type="AlphaFoldDB" id="A0A5J6MFG6"/>
<evidence type="ECO:0000256" key="3">
    <source>
        <dbReference type="ARBA" id="ARBA00022729"/>
    </source>
</evidence>
<evidence type="ECO:0000256" key="1">
    <source>
        <dbReference type="ARBA" id="ARBA00004418"/>
    </source>
</evidence>
<evidence type="ECO:0000313" key="5">
    <source>
        <dbReference type="EMBL" id="QEX16244.1"/>
    </source>
</evidence>
<reference evidence="5 6" key="1">
    <citation type="submission" date="2019-08" db="EMBL/GenBank/DDBJ databases">
        <title>Hyperibacter terrae gen. nov., sp. nov. and Hyperibacter viscosus sp. nov., two new members in the family Rhodospirillaceae isolated from the rhizosphere of Hypericum perforatum.</title>
        <authorList>
            <person name="Noviana Z."/>
        </authorList>
    </citation>
    <scope>NUCLEOTIDE SEQUENCE [LARGE SCALE GENOMIC DNA]</scope>
    <source>
        <strain evidence="5 6">R5913</strain>
    </source>
</reference>
<proteinExistence type="predicted"/>
<dbReference type="Proteomes" id="UP000326202">
    <property type="component" value="Chromosome"/>
</dbReference>
<organism evidence="5 6">
    <name type="scientific">Hypericibacter terrae</name>
    <dbReference type="NCBI Taxonomy" id="2602015"/>
    <lineage>
        <taxon>Bacteria</taxon>
        <taxon>Pseudomonadati</taxon>
        <taxon>Pseudomonadota</taxon>
        <taxon>Alphaproteobacteria</taxon>
        <taxon>Rhodospirillales</taxon>
        <taxon>Dongiaceae</taxon>
        <taxon>Hypericibacter</taxon>
    </lineage>
</organism>
<dbReference type="Gene3D" id="3.40.190.10">
    <property type="entry name" value="Periplasmic binding protein-like II"/>
    <property type="match status" value="2"/>
</dbReference>
<dbReference type="GO" id="GO:0019808">
    <property type="term" value="F:polyamine binding"/>
    <property type="evidence" value="ECO:0007669"/>
    <property type="project" value="InterPro"/>
</dbReference>
<dbReference type="InterPro" id="IPR006059">
    <property type="entry name" value="SBP"/>
</dbReference>
<dbReference type="EMBL" id="CP042906">
    <property type="protein sequence ID" value="QEX16244.1"/>
    <property type="molecule type" value="Genomic_DNA"/>
</dbReference>
<evidence type="ECO:0000256" key="4">
    <source>
        <dbReference type="ARBA" id="ARBA00022764"/>
    </source>
</evidence>
<comment type="subcellular location">
    <subcellularLocation>
        <location evidence="1">Periplasm</location>
    </subcellularLocation>
</comment>
<dbReference type="Pfam" id="PF01547">
    <property type="entry name" value="SBP_bac_1"/>
    <property type="match status" value="1"/>
</dbReference>
<dbReference type="PRINTS" id="PR00909">
    <property type="entry name" value="SPERMDNBNDNG"/>
</dbReference>
<dbReference type="GO" id="GO:0042597">
    <property type="term" value="C:periplasmic space"/>
    <property type="evidence" value="ECO:0007669"/>
    <property type="project" value="UniProtKB-SubCell"/>
</dbReference>
<dbReference type="InterPro" id="IPR001188">
    <property type="entry name" value="Sperm_putr-bd"/>
</dbReference>
<keyword evidence="6" id="KW-1185">Reference proteome</keyword>